<dbReference type="CDD" id="cd01335">
    <property type="entry name" value="Radical_SAM"/>
    <property type="match status" value="1"/>
</dbReference>
<name>A0A916THE2_9HYPH</name>
<dbReference type="OrthoDB" id="396512at2"/>
<dbReference type="Proteomes" id="UP000605148">
    <property type="component" value="Unassembled WGS sequence"/>
</dbReference>
<protein>
    <submittedName>
        <fullName evidence="1">Uncharacterized protein</fullName>
    </submittedName>
</protein>
<evidence type="ECO:0000313" key="2">
    <source>
        <dbReference type="Proteomes" id="UP000605148"/>
    </source>
</evidence>
<dbReference type="Gene3D" id="3.40.50.720">
    <property type="entry name" value="NAD(P)-binding Rossmann-like Domain"/>
    <property type="match status" value="1"/>
</dbReference>
<dbReference type="Gene3D" id="3.20.20.70">
    <property type="entry name" value="Aldolase class I"/>
    <property type="match status" value="1"/>
</dbReference>
<reference evidence="1" key="1">
    <citation type="journal article" date="2014" name="Int. J. Syst. Evol. Microbiol.">
        <title>Complete genome sequence of Corynebacterium casei LMG S-19264T (=DSM 44701T), isolated from a smear-ripened cheese.</title>
        <authorList>
            <consortium name="US DOE Joint Genome Institute (JGI-PGF)"/>
            <person name="Walter F."/>
            <person name="Albersmeier A."/>
            <person name="Kalinowski J."/>
            <person name="Ruckert C."/>
        </authorList>
    </citation>
    <scope>NUCLEOTIDE SEQUENCE</scope>
    <source>
        <strain evidence="1">CGMCC 1.12426</strain>
    </source>
</reference>
<dbReference type="InterPro" id="IPR013785">
    <property type="entry name" value="Aldolase_TIM"/>
</dbReference>
<gene>
    <name evidence="1" type="ORF">GCM10011316_17080</name>
</gene>
<accession>A0A916THE2</accession>
<comment type="caution">
    <text evidence="1">The sequence shown here is derived from an EMBL/GenBank/DDBJ whole genome shotgun (WGS) entry which is preliminary data.</text>
</comment>
<organism evidence="1 2">
    <name type="scientific">Roseibium aquae</name>
    <dbReference type="NCBI Taxonomy" id="1323746"/>
    <lineage>
        <taxon>Bacteria</taxon>
        <taxon>Pseudomonadati</taxon>
        <taxon>Pseudomonadota</taxon>
        <taxon>Alphaproteobacteria</taxon>
        <taxon>Hyphomicrobiales</taxon>
        <taxon>Stappiaceae</taxon>
        <taxon>Roseibium</taxon>
    </lineage>
</organism>
<dbReference type="EMBL" id="BMFA01000004">
    <property type="protein sequence ID" value="GGB45590.1"/>
    <property type="molecule type" value="Genomic_DNA"/>
</dbReference>
<sequence>MKCTYCSEVYYGGVRPKFDIIGFADSVERVSPDLHIAWGGGEPTALRDFDQVFSFAQERFQPKTQRIFTNALKYSPVIQAAVDERRVSLTTSIDAGTADTFEKIRRSSGMEKVFKHLQAYSRQSPDLVTIKYIFVSENHASMELDGFVDKIIAHDLQACSFLISTDFKIENEIFSYLDSIMYLFFRLQEIGVGAVSLDDHVFARLKERGFAGLQAEETPDPDRKMIKDRIQKSLDRFAGSDVILWGTGEFARRLLDNPSFRRNFNVIKVVDPSQTRHGMDFQGHTVRPVSDIGLDETNIVIGSVNFYGEVFNELKRMQIDRTRVVPPFLVY</sequence>
<dbReference type="AlphaFoldDB" id="A0A916THE2"/>
<evidence type="ECO:0000313" key="1">
    <source>
        <dbReference type="EMBL" id="GGB45590.1"/>
    </source>
</evidence>
<keyword evidence="2" id="KW-1185">Reference proteome</keyword>
<dbReference type="SUPFAM" id="SSF102114">
    <property type="entry name" value="Radical SAM enzymes"/>
    <property type="match status" value="1"/>
</dbReference>
<proteinExistence type="predicted"/>
<reference evidence="1" key="2">
    <citation type="submission" date="2020-09" db="EMBL/GenBank/DDBJ databases">
        <authorList>
            <person name="Sun Q."/>
            <person name="Zhou Y."/>
        </authorList>
    </citation>
    <scope>NUCLEOTIDE SEQUENCE</scope>
    <source>
        <strain evidence="1">CGMCC 1.12426</strain>
    </source>
</reference>
<dbReference type="InterPro" id="IPR058240">
    <property type="entry name" value="rSAM_sf"/>
</dbReference>